<organism evidence="1 2">
    <name type="scientific">Providencia phage PSTCR7</name>
    <dbReference type="NCBI Taxonomy" id="2783549"/>
    <lineage>
        <taxon>Viruses</taxon>
        <taxon>Duplodnaviria</taxon>
        <taxon>Heunggongvirae</taxon>
        <taxon>Uroviricota</taxon>
        <taxon>Caudoviricetes</taxon>
        <taxon>Craquatrovirus</taxon>
        <taxon>Craquatrovirus PSTCR7</taxon>
    </lineage>
</organism>
<keyword evidence="2" id="KW-1185">Reference proteome</keyword>
<dbReference type="EMBL" id="MW057861">
    <property type="protein sequence ID" value="QPI18475.1"/>
    <property type="molecule type" value="Genomic_DNA"/>
</dbReference>
<name>A0A7S9SWE8_9CAUD</name>
<reference evidence="1 2" key="1">
    <citation type="submission" date="2020-10" db="EMBL/GenBank/DDBJ databases">
        <title>Novel bacteriophages targeting Providencia spp. as potential agents for phage therapy.</title>
        <authorList>
            <person name="Rakov C."/>
            <person name="Alkalay-Oren S."/>
            <person name="Coppenhagen-Glazer S."/>
            <person name="Hazan R."/>
        </authorList>
    </citation>
    <scope>NUCLEOTIDE SEQUENCE [LARGE SCALE GENOMIC DNA]</scope>
</reference>
<proteinExistence type="predicted"/>
<protein>
    <recommendedName>
        <fullName evidence="3">Primase</fullName>
    </recommendedName>
</protein>
<dbReference type="RefSeq" id="YP_010675262.1">
    <property type="nucleotide sequence ID" value="NC_071001.1"/>
</dbReference>
<dbReference type="GeneID" id="77951585"/>
<accession>A0A7S9SWE8</accession>
<dbReference type="Pfam" id="PF13148">
    <property type="entry name" value="DUF3987"/>
    <property type="match status" value="1"/>
</dbReference>
<evidence type="ECO:0000313" key="1">
    <source>
        <dbReference type="EMBL" id="QPI18475.1"/>
    </source>
</evidence>
<dbReference type="KEGG" id="vg:77951585"/>
<dbReference type="Proteomes" id="UP000594422">
    <property type="component" value="Segment"/>
</dbReference>
<dbReference type="InterPro" id="IPR025048">
    <property type="entry name" value="DUF3987"/>
</dbReference>
<evidence type="ECO:0000313" key="2">
    <source>
        <dbReference type="Proteomes" id="UP000594422"/>
    </source>
</evidence>
<evidence type="ECO:0008006" key="3">
    <source>
        <dbReference type="Google" id="ProtNLM"/>
    </source>
</evidence>
<sequence length="781" mass="87738">MNFIPDVMKSYNQWMVGTKNEKGEYKVPSYWHSQYGVIKGDPTNPACYMTYEDAMSLAGAYDLSVGFALTENDPFAVIDLDVKDADNEPSNPHLWTTPEQLRRFEHIIATFDSYSEVSSSGKGVHIVVYGNTESGVKRDGVEVYSKGRFIVFTGNSMNNPAKPVAERQLYLQMLVDEIVQARKDSKIDLEEIEPTESDEAIWIKASTADNSDKFNILFEGRWQELNYQSQSEADLALMSMFTFYSESNEQCRRLFRYSELGKREKAVKDNRYIDLTISLCRARQQREKIELQQVEQQAIAFVQNLNNSRDTLENIQQLASQELPIVTTNNNVVIPEVTTKGPKSLSWPPGLAGEIAKFIYHSSMRPVKEVSIVTALGYLAGVCGKAWYIPQSGLNGYFILIAQSGVGKEALNTGVSLITSQLQQTIPASGDFVNMTKFASGPALRKEFTKNQCFVNINGEIGKIIKRMATDPAGGPMSSFRADLTDVYQKSGPSSRVSGVAYSNHENNTQTTTGVAFSIMGETTPSQFFESLTKDMMEDGFLSRWHIVQYSGDRPPLNKNPVERLSEDLYMQIATLVTQSLTLNSRYQNTLVQFDPNAEKMCDAYNDLCDKNINATQDEAVRQAWNRAHLKVLRLAALLATADNCFNPIVTTTHVQWAIDFSNHGLNLMLERWRSGDIGVDDDSRNLAMSEVIRLYRTGKSKIKPARDDLKTLGIITKSDIVKATRNKSSFYKAREGHMRACTNVINDFVSMGALVPVTDQRKAELKFKGHCWYIMNDGDF</sequence>